<dbReference type="EMBL" id="MSIF01000002">
    <property type="protein sequence ID" value="OLF13110.1"/>
    <property type="molecule type" value="Genomic_DNA"/>
</dbReference>
<evidence type="ECO:0000256" key="6">
    <source>
        <dbReference type="ARBA" id="ARBA00023288"/>
    </source>
</evidence>
<evidence type="ECO:0000256" key="7">
    <source>
        <dbReference type="SAM" id="SignalP"/>
    </source>
</evidence>
<keyword evidence="6" id="KW-0449">Lipoprotein</keyword>
<reference evidence="9 10" key="1">
    <citation type="submission" date="2016-12" db="EMBL/GenBank/DDBJ databases">
        <title>The draft genome sequence of Actinophytocola xinjiangensis.</title>
        <authorList>
            <person name="Wang W."/>
            <person name="Yuan L."/>
        </authorList>
    </citation>
    <scope>NUCLEOTIDE SEQUENCE [LARGE SCALE GENOMIC DNA]</scope>
    <source>
        <strain evidence="9 10">CGMCC 4.4663</strain>
    </source>
</reference>
<dbReference type="Proteomes" id="UP000185696">
    <property type="component" value="Unassembled WGS sequence"/>
</dbReference>
<feature type="chain" id="PRO_5031184623" evidence="7">
    <location>
        <begin position="25"/>
        <end position="350"/>
    </location>
</feature>
<keyword evidence="4 7" id="KW-0732">Signal</keyword>
<feature type="domain" description="ABC transporter substrate-binding protein PnrA-like" evidence="8">
    <location>
        <begin position="58"/>
        <end position="309"/>
    </location>
</feature>
<dbReference type="GO" id="GO:0005886">
    <property type="term" value="C:plasma membrane"/>
    <property type="evidence" value="ECO:0007669"/>
    <property type="project" value="UniProtKB-SubCell"/>
</dbReference>
<proteinExistence type="inferred from homology"/>
<protein>
    <submittedName>
        <fullName evidence="9">BMP family ABC transporter substrate-binding protein</fullName>
    </submittedName>
</protein>
<evidence type="ECO:0000313" key="10">
    <source>
        <dbReference type="Proteomes" id="UP000185696"/>
    </source>
</evidence>
<name>A0A7Z0WRP9_9PSEU</name>
<dbReference type="Pfam" id="PF02608">
    <property type="entry name" value="Bmp"/>
    <property type="match status" value="1"/>
</dbReference>
<dbReference type="CDD" id="cd06354">
    <property type="entry name" value="PBP1_PrnA-like"/>
    <property type="match status" value="1"/>
</dbReference>
<dbReference type="AlphaFoldDB" id="A0A7Z0WRP9"/>
<evidence type="ECO:0000313" key="9">
    <source>
        <dbReference type="EMBL" id="OLF13110.1"/>
    </source>
</evidence>
<comment type="subcellular location">
    <subcellularLocation>
        <location evidence="1">Cell membrane</location>
        <topology evidence="1">Lipid-anchor</topology>
    </subcellularLocation>
</comment>
<dbReference type="SUPFAM" id="SSF53822">
    <property type="entry name" value="Periplasmic binding protein-like I"/>
    <property type="match status" value="1"/>
</dbReference>
<evidence type="ECO:0000256" key="4">
    <source>
        <dbReference type="ARBA" id="ARBA00022729"/>
    </source>
</evidence>
<dbReference type="PANTHER" id="PTHR34296:SF2">
    <property type="entry name" value="ABC TRANSPORTER GUANOSINE-BINDING PROTEIN NUPN"/>
    <property type="match status" value="1"/>
</dbReference>
<dbReference type="OrthoDB" id="9784230at2"/>
<dbReference type="InterPro" id="IPR050957">
    <property type="entry name" value="BMP_lipoprotein"/>
</dbReference>
<dbReference type="PANTHER" id="PTHR34296">
    <property type="entry name" value="TRANSCRIPTIONAL ACTIVATOR PROTEIN MED"/>
    <property type="match status" value="1"/>
</dbReference>
<dbReference type="RefSeq" id="WP_075132019.1">
    <property type="nucleotide sequence ID" value="NZ_MSIF01000002.1"/>
</dbReference>
<comment type="similarity">
    <text evidence="2">Belongs to the BMP lipoprotein family.</text>
</comment>
<evidence type="ECO:0000256" key="2">
    <source>
        <dbReference type="ARBA" id="ARBA00008610"/>
    </source>
</evidence>
<dbReference type="Gene3D" id="3.40.50.2300">
    <property type="match status" value="2"/>
</dbReference>
<gene>
    <name evidence="9" type="ORF">BLA60_07725</name>
</gene>
<comment type="caution">
    <text evidence="9">The sequence shown here is derived from an EMBL/GenBank/DDBJ whole genome shotgun (WGS) entry which is preliminary data.</text>
</comment>
<dbReference type="InterPro" id="IPR028082">
    <property type="entry name" value="Peripla_BP_I"/>
</dbReference>
<dbReference type="InterPro" id="IPR003760">
    <property type="entry name" value="PnrA-like"/>
</dbReference>
<sequence>MTPRPRLLGLLTIGVLLAGCNAAANDGGDGGGSDGGGGTDGPSLVLVTPNPVGVNDFLKLAVAGVEDAAKEHGGSQKVYQSTDPASLQQNVAAAVRDKPDVIVAVGFNFADVLAQQAEQNPDQQFLFVDSCTEKAYPNVTCAVFREYEGVYLAGAEAALLSKSGKVGAVVALDTPQFRRYSTPFGEGAAKVKPTTTLSPLFIGGANPFNDPGRAKQLTATLAGQGVDHVMGAASASGNLGVFEAAKEHGIFAFGVDANQCPASPGQVVDNVIKRTDVVITDGVSAILDGERGEARSYGVKEEGISLTGLQQDAASSQCVIVDHPDVIEQVGTLRDDIVAGTITVADPAQG</sequence>
<keyword evidence="3" id="KW-1003">Cell membrane</keyword>
<evidence type="ECO:0000256" key="1">
    <source>
        <dbReference type="ARBA" id="ARBA00004193"/>
    </source>
</evidence>
<keyword evidence="10" id="KW-1185">Reference proteome</keyword>
<keyword evidence="5" id="KW-0472">Membrane</keyword>
<evidence type="ECO:0000256" key="3">
    <source>
        <dbReference type="ARBA" id="ARBA00022475"/>
    </source>
</evidence>
<evidence type="ECO:0000256" key="5">
    <source>
        <dbReference type="ARBA" id="ARBA00023136"/>
    </source>
</evidence>
<accession>A0A7Z0WRP9</accession>
<evidence type="ECO:0000259" key="8">
    <source>
        <dbReference type="Pfam" id="PF02608"/>
    </source>
</evidence>
<organism evidence="9 10">
    <name type="scientific">Actinophytocola xinjiangensis</name>
    <dbReference type="NCBI Taxonomy" id="485602"/>
    <lineage>
        <taxon>Bacteria</taxon>
        <taxon>Bacillati</taxon>
        <taxon>Actinomycetota</taxon>
        <taxon>Actinomycetes</taxon>
        <taxon>Pseudonocardiales</taxon>
        <taxon>Pseudonocardiaceae</taxon>
    </lineage>
</organism>
<feature type="signal peptide" evidence="7">
    <location>
        <begin position="1"/>
        <end position="24"/>
    </location>
</feature>
<dbReference type="PROSITE" id="PS51257">
    <property type="entry name" value="PROKAR_LIPOPROTEIN"/>
    <property type="match status" value="1"/>
</dbReference>